<gene>
    <name evidence="2" type="ORF">FRX48_07904</name>
</gene>
<evidence type="ECO:0000313" key="2">
    <source>
        <dbReference type="EMBL" id="KAA6408162.1"/>
    </source>
</evidence>
<feature type="region of interest" description="Disordered" evidence="1">
    <location>
        <begin position="88"/>
        <end position="119"/>
    </location>
</feature>
<evidence type="ECO:0000256" key="1">
    <source>
        <dbReference type="SAM" id="MobiDB-lite"/>
    </source>
</evidence>
<dbReference type="CDD" id="cd07067">
    <property type="entry name" value="HP_PGM_like"/>
    <property type="match status" value="1"/>
</dbReference>
<accession>A0A5M8PHQ3</accession>
<evidence type="ECO:0000313" key="3">
    <source>
        <dbReference type="Proteomes" id="UP000324767"/>
    </source>
</evidence>
<reference evidence="2 3" key="1">
    <citation type="submission" date="2019-09" db="EMBL/GenBank/DDBJ databases">
        <title>The hologenome of the rock-dwelling lichen Lasallia pustulata.</title>
        <authorList>
            <person name="Greshake Tzovaras B."/>
            <person name="Segers F."/>
            <person name="Bicker A."/>
            <person name="Dal Grande F."/>
            <person name="Otte J."/>
            <person name="Hankeln T."/>
            <person name="Schmitt I."/>
            <person name="Ebersberger I."/>
        </authorList>
    </citation>
    <scope>NUCLEOTIDE SEQUENCE [LARGE SCALE GENOMIC DNA]</scope>
    <source>
        <strain evidence="2">A1-1</strain>
    </source>
</reference>
<dbReference type="InterPro" id="IPR052765">
    <property type="entry name" value="PGM-Related"/>
</dbReference>
<organism evidence="2 3">
    <name type="scientific">Lasallia pustulata</name>
    <dbReference type="NCBI Taxonomy" id="136370"/>
    <lineage>
        <taxon>Eukaryota</taxon>
        <taxon>Fungi</taxon>
        <taxon>Dikarya</taxon>
        <taxon>Ascomycota</taxon>
        <taxon>Pezizomycotina</taxon>
        <taxon>Lecanoromycetes</taxon>
        <taxon>OSLEUM clade</taxon>
        <taxon>Umbilicariomycetidae</taxon>
        <taxon>Umbilicariales</taxon>
        <taxon>Umbilicariaceae</taxon>
        <taxon>Lasallia</taxon>
    </lineage>
</organism>
<dbReference type="SMART" id="SM00855">
    <property type="entry name" value="PGAM"/>
    <property type="match status" value="1"/>
</dbReference>
<dbReference type="PANTHER" id="PTHR46192">
    <property type="entry name" value="BROAD-RANGE ACID PHOSPHATASE DET1"/>
    <property type="match status" value="1"/>
</dbReference>
<comment type="caution">
    <text evidence="2">The sequence shown here is derived from an EMBL/GenBank/DDBJ whole genome shotgun (WGS) entry which is preliminary data.</text>
</comment>
<dbReference type="Proteomes" id="UP000324767">
    <property type="component" value="Unassembled WGS sequence"/>
</dbReference>
<dbReference type="InterPro" id="IPR029033">
    <property type="entry name" value="His_PPase_superfam"/>
</dbReference>
<dbReference type="SUPFAM" id="SSF53254">
    <property type="entry name" value="Phosphoglycerate mutase-like"/>
    <property type="match status" value="1"/>
</dbReference>
<name>A0A5M8PHQ3_9LECA</name>
<protein>
    <submittedName>
        <fullName evidence="2">Phosphoglycerate mutase family domain-containing</fullName>
    </submittedName>
</protein>
<sequence length="191" mass="21503">MIRSQRVCLQQPIDLNPRMIILIRHAQSEGNKNRPIHQSVPDHRVKLTPEGWSQASEAGGRLRSLLRPSDTLHFFTSPYRRARETTSAIPSALTSPPRVPSCPSPHATSSPKTRLPSPPTFPLAAITVDEEPRLRDQDFGNFQPCSAAMEKMWVDRAEYGLFLNRIPNGESAADAYDRVSGFMESLWRGWD</sequence>
<dbReference type="Pfam" id="PF00300">
    <property type="entry name" value="His_Phos_1"/>
    <property type="match status" value="1"/>
</dbReference>
<dbReference type="EMBL" id="VXIT01000014">
    <property type="protein sequence ID" value="KAA6408162.1"/>
    <property type="molecule type" value="Genomic_DNA"/>
</dbReference>
<dbReference type="Gene3D" id="3.40.50.1240">
    <property type="entry name" value="Phosphoglycerate mutase-like"/>
    <property type="match status" value="1"/>
</dbReference>
<dbReference type="OrthoDB" id="10261749at2759"/>
<proteinExistence type="predicted"/>
<dbReference type="AlphaFoldDB" id="A0A5M8PHQ3"/>
<dbReference type="InterPro" id="IPR013078">
    <property type="entry name" value="His_Pase_superF_clade-1"/>
</dbReference>